<proteinExistence type="predicted"/>
<evidence type="ECO:0000313" key="4">
    <source>
        <dbReference type="Proteomes" id="UP001161580"/>
    </source>
</evidence>
<dbReference type="Gene3D" id="1.20.58.1460">
    <property type="match status" value="1"/>
</dbReference>
<dbReference type="Gene3D" id="1.10.10.10">
    <property type="entry name" value="Winged helix-like DNA-binding domain superfamily/Winged helix DNA-binding domain"/>
    <property type="match status" value="1"/>
</dbReference>
<dbReference type="Pfam" id="PF07848">
    <property type="entry name" value="PaaX"/>
    <property type="match status" value="1"/>
</dbReference>
<accession>A0AAE3QJ40</accession>
<dbReference type="NCBIfam" id="TIGR02277">
    <property type="entry name" value="PaaX_trns_reg"/>
    <property type="match status" value="1"/>
</dbReference>
<feature type="domain" description="Transcriptional repressor PaaX-like N-terminal" evidence="1">
    <location>
        <begin position="19"/>
        <end position="87"/>
    </location>
</feature>
<evidence type="ECO:0000313" key="3">
    <source>
        <dbReference type="EMBL" id="MDI7924351.1"/>
    </source>
</evidence>
<dbReference type="PIRSF" id="PIRSF020623">
    <property type="entry name" value="PaaX"/>
    <property type="match status" value="1"/>
</dbReference>
<name>A0AAE3QJ40_9HYPH</name>
<dbReference type="InterPro" id="IPR036388">
    <property type="entry name" value="WH-like_DNA-bd_sf"/>
</dbReference>
<dbReference type="SUPFAM" id="SSF46785">
    <property type="entry name" value="Winged helix' DNA-binding domain"/>
    <property type="match status" value="1"/>
</dbReference>
<dbReference type="EMBL" id="JALDYZ010000014">
    <property type="protein sequence ID" value="MDI7924351.1"/>
    <property type="molecule type" value="Genomic_DNA"/>
</dbReference>
<reference evidence="3" key="1">
    <citation type="submission" date="2022-03" db="EMBL/GenBank/DDBJ databases">
        <title>Fererhizobium litorale gen. nov., sp. nov., isolated from sandy sediments of the Sea of Japan seashore.</title>
        <authorList>
            <person name="Romanenko L."/>
            <person name="Kurilenko V."/>
            <person name="Otstavnykh N."/>
            <person name="Svetashev V."/>
            <person name="Tekutyeva L."/>
            <person name="Isaeva M."/>
            <person name="Mikhailov V."/>
        </authorList>
    </citation>
    <scope>NUCLEOTIDE SEQUENCE</scope>
    <source>
        <strain evidence="3">KMM 9576</strain>
    </source>
</reference>
<evidence type="ECO:0000259" key="2">
    <source>
        <dbReference type="Pfam" id="PF08223"/>
    </source>
</evidence>
<dbReference type="Proteomes" id="UP001161580">
    <property type="component" value="Unassembled WGS sequence"/>
</dbReference>
<keyword evidence="4" id="KW-1185">Reference proteome</keyword>
<evidence type="ECO:0000259" key="1">
    <source>
        <dbReference type="Pfam" id="PF07848"/>
    </source>
</evidence>
<dbReference type="GO" id="GO:0006351">
    <property type="term" value="P:DNA-templated transcription"/>
    <property type="evidence" value="ECO:0007669"/>
    <property type="project" value="InterPro"/>
</dbReference>
<dbReference type="AlphaFoldDB" id="A0AAE3QJ40"/>
<comment type="caution">
    <text evidence="3">The sequence shown here is derived from an EMBL/GenBank/DDBJ whole genome shotgun (WGS) entry which is preliminary data.</text>
</comment>
<sequence>MRSVLGQILDRLHDQPSRTWSIIITFYGDALLPRGGSVWLGTLLSFFRGLDIAEGVVRTAVSRLAADGWLQRTKVGRNSFYRLDDKGHDTFAEAAERIYGWHAPEWDGQFRLVLPSQGNDREVVRASLEAAGYGSPGPAMYVGLPSWPLPVPVQTELTLSVGGGSDEMKELVVRSWPIEDLAELYRNFIATFEPLRAALAAGARPSEIDAITARIILIHEFRRIVLRDPSLPDAVLPDDWPGRAARQLSGDLYRLLAVPSERWLDQALNEDGPLPRAAIDIGHRFRKN</sequence>
<dbReference type="InterPro" id="IPR036390">
    <property type="entry name" value="WH_DNA-bd_sf"/>
</dbReference>
<dbReference type="InterPro" id="IPR011965">
    <property type="entry name" value="PaaX_trns_reg"/>
</dbReference>
<gene>
    <name evidence="3" type="primary">paaX</name>
    <name evidence="3" type="ORF">MRS75_20000</name>
</gene>
<dbReference type="PANTHER" id="PTHR30319:SF1">
    <property type="entry name" value="TRANSCRIPTIONAL REPRESSOR PAAX"/>
    <property type="match status" value="1"/>
</dbReference>
<organism evidence="3 4">
    <name type="scientific">Ferirhizobium litorale</name>
    <dbReference type="NCBI Taxonomy" id="2927786"/>
    <lineage>
        <taxon>Bacteria</taxon>
        <taxon>Pseudomonadati</taxon>
        <taxon>Pseudomonadota</taxon>
        <taxon>Alphaproteobacteria</taxon>
        <taxon>Hyphomicrobiales</taxon>
        <taxon>Rhizobiaceae</taxon>
        <taxon>Ferirhizobium</taxon>
    </lineage>
</organism>
<dbReference type="Pfam" id="PF08223">
    <property type="entry name" value="PaaX_C"/>
    <property type="match status" value="1"/>
</dbReference>
<dbReference type="InterPro" id="IPR013225">
    <property type="entry name" value="PaaX_C"/>
</dbReference>
<dbReference type="InterPro" id="IPR012906">
    <property type="entry name" value="PaaX-like_N"/>
</dbReference>
<feature type="domain" description="Transcriptional repressor PaaX-like C-terminal" evidence="2">
    <location>
        <begin position="176"/>
        <end position="265"/>
    </location>
</feature>
<dbReference type="PANTHER" id="PTHR30319">
    <property type="entry name" value="PHENYLACETIC ACID REGULATOR-RELATED TRANSCRIPTIONAL REPRESSOR"/>
    <property type="match status" value="1"/>
</dbReference>
<protein>
    <submittedName>
        <fullName evidence="3">Phenylacetic acid degradation operon negative regulatory protein PaaX</fullName>
    </submittedName>
</protein>